<evidence type="ECO:0000256" key="1">
    <source>
        <dbReference type="SAM" id="Coils"/>
    </source>
</evidence>
<sequence>MEELHEALMDARKGLLEKERLHRESEKLKEELNHLYVQEQQYRERLTEEEEDVEKLERMSLTNLFVTITGQKLGKLEKEKQEVVEARLKWKEAHQSLADVETELENLNQKIKESGDQKGEYNRLYQRKKQFLISRGREKGKRLLELSDKRSTLQAELSEISEAIVAGQSAMSALEEASKSLTSAENWGAIDMLGGGLLTTAVKHSRVNDADTAIHTAQRHLRKFANEIDDLGKHYDANIQISGGLTVADYFFDGLIVDWFVQNKIQSSHKEVREIRKKTHQALLDLETLERQFEKEEQAFKEEMDRIVRYT</sequence>
<accession>A0A024P7D5</accession>
<feature type="coiled-coil region" evidence="1">
    <location>
        <begin position="11"/>
        <end position="59"/>
    </location>
</feature>
<organism evidence="2 3">
    <name type="scientific">Halobacillus karajensis</name>
    <dbReference type="NCBI Taxonomy" id="195088"/>
    <lineage>
        <taxon>Bacteria</taxon>
        <taxon>Bacillati</taxon>
        <taxon>Bacillota</taxon>
        <taxon>Bacilli</taxon>
        <taxon>Bacillales</taxon>
        <taxon>Bacillaceae</taxon>
        <taxon>Halobacillus</taxon>
    </lineage>
</organism>
<evidence type="ECO:0000313" key="3">
    <source>
        <dbReference type="Proteomes" id="UP000028868"/>
    </source>
</evidence>
<dbReference type="AlphaFoldDB" id="A0A024P7D5"/>
<protein>
    <submittedName>
        <fullName evidence="2">Uncharacterized protein</fullName>
    </submittedName>
</protein>
<gene>
    <name evidence="2" type="ORF">BN983_03149</name>
</gene>
<dbReference type="RefSeq" id="WP_035510111.1">
    <property type="nucleotide sequence ID" value="NZ_CCDH010000003.1"/>
</dbReference>
<evidence type="ECO:0000313" key="2">
    <source>
        <dbReference type="EMBL" id="CDQ24850.1"/>
    </source>
</evidence>
<keyword evidence="3" id="KW-1185">Reference proteome</keyword>
<comment type="caution">
    <text evidence="2">The sequence shown here is derived from an EMBL/GenBank/DDBJ whole genome shotgun (WGS) entry which is preliminary data.</text>
</comment>
<reference evidence="3" key="1">
    <citation type="submission" date="2014-03" db="EMBL/GenBank/DDBJ databases">
        <authorList>
            <person name="Urmite Genomes U."/>
        </authorList>
    </citation>
    <scope>NUCLEOTIDE SEQUENCE [LARGE SCALE GENOMIC DNA]</scope>
    <source>
        <strain evidence="3">HD-03</strain>
    </source>
</reference>
<reference evidence="2 3" key="2">
    <citation type="submission" date="2014-05" db="EMBL/GenBank/DDBJ databases">
        <title>Draft genome sequence of Halobacillus karajensis HK-03.</title>
        <authorList>
            <person name="Khelaifia S."/>
            <person name="Croce O."/>
            <person name="Lagier J.C."/>
            <person name="Raoult D."/>
        </authorList>
    </citation>
    <scope>NUCLEOTIDE SEQUENCE [LARGE SCALE GENOMIC DNA]</scope>
    <source>
        <strain evidence="2 3">HD-03</strain>
    </source>
</reference>
<name>A0A024P7D5_9BACI</name>
<dbReference type="EMBL" id="CCDI010000004">
    <property type="protein sequence ID" value="CDQ24850.1"/>
    <property type="molecule type" value="Genomic_DNA"/>
</dbReference>
<keyword evidence="1" id="KW-0175">Coiled coil</keyword>
<dbReference type="Proteomes" id="UP000028868">
    <property type="component" value="Unassembled WGS sequence"/>
</dbReference>
<feature type="coiled-coil region" evidence="1">
    <location>
        <begin position="272"/>
        <end position="306"/>
    </location>
</feature>
<proteinExistence type="predicted"/>
<feature type="coiled-coil region" evidence="1">
    <location>
        <begin position="90"/>
        <end position="163"/>
    </location>
</feature>